<dbReference type="EMBL" id="CP096115">
    <property type="protein sequence ID" value="UUX92450.1"/>
    <property type="molecule type" value="Genomic_DNA"/>
</dbReference>
<dbReference type="SUPFAM" id="SSF109604">
    <property type="entry name" value="HD-domain/PDEase-like"/>
    <property type="match status" value="1"/>
</dbReference>
<organism evidence="4 5">
    <name type="scientific">Methanoplanus endosymbiosus</name>
    <dbReference type="NCBI Taxonomy" id="33865"/>
    <lineage>
        <taxon>Archaea</taxon>
        <taxon>Methanobacteriati</taxon>
        <taxon>Methanobacteriota</taxon>
        <taxon>Stenosarchaea group</taxon>
        <taxon>Methanomicrobia</taxon>
        <taxon>Methanomicrobiales</taxon>
        <taxon>Methanomicrobiaceae</taxon>
        <taxon>Methanoplanus</taxon>
    </lineage>
</organism>
<dbReference type="InterPro" id="IPR030673">
    <property type="entry name" value="PyroPPase_GppA_Ppx"/>
</dbReference>
<dbReference type="Pfam" id="PF21447">
    <property type="entry name" value="Ppx-GppA_III"/>
    <property type="match status" value="1"/>
</dbReference>
<dbReference type="PIRSF" id="PIRSF001267">
    <property type="entry name" value="Pyrophosphatase_GppA_Ppx"/>
    <property type="match status" value="1"/>
</dbReference>
<name>A0A9E7PLM9_9EURY</name>
<dbReference type="KEGG" id="mend:L6E24_14095"/>
<dbReference type="PANTHER" id="PTHR30005">
    <property type="entry name" value="EXOPOLYPHOSPHATASE"/>
    <property type="match status" value="1"/>
</dbReference>
<dbReference type="PANTHER" id="PTHR30005:SF0">
    <property type="entry name" value="RETROGRADE REGULATION PROTEIN 2"/>
    <property type="match status" value="1"/>
</dbReference>
<protein>
    <submittedName>
        <fullName evidence="4">Ppx/GppA family phosphatase</fullName>
    </submittedName>
</protein>
<reference evidence="4" key="1">
    <citation type="submission" date="2022-04" db="EMBL/GenBank/DDBJ databases">
        <title>Complete genome of Methanoplanus endosymbiosus DSM 3599.</title>
        <authorList>
            <person name="Chen S.-C."/>
            <person name="You Y.-T."/>
            <person name="Zhou Y.-Z."/>
            <person name="Lai M.-C."/>
        </authorList>
    </citation>
    <scope>NUCLEOTIDE SEQUENCE</scope>
    <source>
        <strain evidence="4">DSM 3599</strain>
    </source>
</reference>
<feature type="domain" description="Ppx/GppA phosphatase C-terminal" evidence="3">
    <location>
        <begin position="339"/>
        <end position="516"/>
    </location>
</feature>
<evidence type="ECO:0000259" key="2">
    <source>
        <dbReference type="Pfam" id="PF02541"/>
    </source>
</evidence>
<dbReference type="InterPro" id="IPR043129">
    <property type="entry name" value="ATPase_NBD"/>
</dbReference>
<dbReference type="Gene3D" id="3.30.420.150">
    <property type="entry name" value="Exopolyphosphatase. Domain 2"/>
    <property type="match status" value="1"/>
</dbReference>
<evidence type="ECO:0000313" key="5">
    <source>
        <dbReference type="Proteomes" id="UP001060368"/>
    </source>
</evidence>
<keyword evidence="1" id="KW-0378">Hydrolase</keyword>
<dbReference type="Proteomes" id="UP001060368">
    <property type="component" value="Chromosome"/>
</dbReference>
<evidence type="ECO:0000259" key="3">
    <source>
        <dbReference type="Pfam" id="PF21447"/>
    </source>
</evidence>
<dbReference type="Gene3D" id="1.10.3210.10">
    <property type="entry name" value="Hypothetical protein af1432"/>
    <property type="match status" value="1"/>
</dbReference>
<dbReference type="Pfam" id="PF02541">
    <property type="entry name" value="Ppx-GppA"/>
    <property type="match status" value="1"/>
</dbReference>
<dbReference type="InterPro" id="IPR050273">
    <property type="entry name" value="GppA/Ppx_hydrolase"/>
</dbReference>
<dbReference type="InterPro" id="IPR048950">
    <property type="entry name" value="Ppx_GppA_C"/>
</dbReference>
<evidence type="ECO:0000313" key="4">
    <source>
        <dbReference type="EMBL" id="UUX92450.1"/>
    </source>
</evidence>
<accession>A0A9E7PLM9</accession>
<dbReference type="GeneID" id="74308858"/>
<keyword evidence="5" id="KW-1185">Reference proteome</keyword>
<dbReference type="GO" id="GO:0006357">
    <property type="term" value="P:regulation of transcription by RNA polymerase II"/>
    <property type="evidence" value="ECO:0007669"/>
    <property type="project" value="TreeGrafter"/>
</dbReference>
<dbReference type="GO" id="GO:0016787">
    <property type="term" value="F:hydrolase activity"/>
    <property type="evidence" value="ECO:0007669"/>
    <property type="project" value="UniProtKB-KW"/>
</dbReference>
<dbReference type="CDD" id="cd24006">
    <property type="entry name" value="ASKHA_NBD_PPX_GppA"/>
    <property type="match status" value="1"/>
</dbReference>
<dbReference type="SUPFAM" id="SSF53067">
    <property type="entry name" value="Actin-like ATPase domain"/>
    <property type="match status" value="2"/>
</dbReference>
<proteinExistence type="predicted"/>
<dbReference type="AlphaFoldDB" id="A0A9E7PLM9"/>
<dbReference type="Gene3D" id="3.30.420.40">
    <property type="match status" value="1"/>
</dbReference>
<dbReference type="RefSeq" id="WP_257742600.1">
    <property type="nucleotide sequence ID" value="NZ_CP096115.1"/>
</dbReference>
<feature type="domain" description="Ppx/GppA phosphatase N-terminal" evidence="2">
    <location>
        <begin position="25"/>
        <end position="326"/>
    </location>
</feature>
<dbReference type="InterPro" id="IPR003695">
    <property type="entry name" value="Ppx_GppA_N"/>
</dbReference>
<evidence type="ECO:0000256" key="1">
    <source>
        <dbReference type="ARBA" id="ARBA00022801"/>
    </source>
</evidence>
<gene>
    <name evidence="4" type="ORF">L6E24_14095</name>
</gene>
<sequence>MGDRLEEKVVSFIDLGTNSVRLLVVRINRNYSYKILRRQKDTIRLGDGEFDKKILSEAAMERAVSACRQYVDISRNFGAEEVIAVATSATREAKNRDELIRCMSECAGADLNVISGEEEARLIYLGISSGIEIGKEKYFFFDIGGGSTEVIVGDQSGHNYLRSLKLGAIRTTGRFSLDADDGILSDKDFKYLCGSLRDKVHHVVRETRKYNISEAYGSSGTIISVITAAKKISDACISESDDGVYSGDYEGCQYFANIEDIQALLEHLRTIPNDDKKKIPGISPERADIILAGTAILYTVMKECGIKKITASDRSLRDGMLVDYLSKIPGFPHAENMPVRKRSVRQLGRSCRIDEKHAMKVSGHALSLFDSGIVAGVHNYGPKEREYLEYASYLHDIGQFLSFSGHQNHSYYVITRSQLLGFDQKEIIIIGLIAGYHRKKMPKRSDEGFSSLNPEDQKRVTFLSALLRIAEYLERSHDERDRICEFVIPDDNCPKIRISSEEDCSSEIQLIENDMKNLKKAFGQEIFVSAENLSQYQ</sequence>